<organism evidence="2 3">
    <name type="scientific">Candidatus Gottesmanbacteria bacterium RIFCSPLOWO2_01_FULL_39_12b</name>
    <dbReference type="NCBI Taxonomy" id="1798388"/>
    <lineage>
        <taxon>Bacteria</taxon>
        <taxon>Candidatus Gottesmaniibacteriota</taxon>
    </lineage>
</organism>
<keyword evidence="1" id="KW-0472">Membrane</keyword>
<evidence type="ECO:0000313" key="2">
    <source>
        <dbReference type="EMBL" id="OGG27074.1"/>
    </source>
</evidence>
<dbReference type="AlphaFoldDB" id="A0A1F6AQV5"/>
<reference evidence="2 3" key="1">
    <citation type="journal article" date="2016" name="Nat. Commun.">
        <title>Thousands of microbial genomes shed light on interconnected biogeochemical processes in an aquifer system.</title>
        <authorList>
            <person name="Anantharaman K."/>
            <person name="Brown C.T."/>
            <person name="Hug L.A."/>
            <person name="Sharon I."/>
            <person name="Castelle C.J."/>
            <person name="Probst A.J."/>
            <person name="Thomas B.C."/>
            <person name="Singh A."/>
            <person name="Wilkins M.J."/>
            <person name="Karaoz U."/>
            <person name="Brodie E.L."/>
            <person name="Williams K.H."/>
            <person name="Hubbard S.S."/>
            <person name="Banfield J.F."/>
        </authorList>
    </citation>
    <scope>NUCLEOTIDE SEQUENCE [LARGE SCALE GENOMIC DNA]</scope>
</reference>
<proteinExistence type="predicted"/>
<comment type="caution">
    <text evidence="2">The sequence shown here is derived from an EMBL/GenBank/DDBJ whole genome shotgun (WGS) entry which is preliminary data.</text>
</comment>
<accession>A0A1F6AQV5</accession>
<name>A0A1F6AQV5_9BACT</name>
<feature type="transmembrane region" description="Helical" evidence="1">
    <location>
        <begin position="16"/>
        <end position="35"/>
    </location>
</feature>
<evidence type="ECO:0000256" key="1">
    <source>
        <dbReference type="SAM" id="Phobius"/>
    </source>
</evidence>
<keyword evidence="1" id="KW-1133">Transmembrane helix</keyword>
<sequence>MKLKCRNLIRKTEGQIVLILVLITIVGLTVGLSLISRTVTDVRISSQIEQSNRAFSAAEAGVEIALKSAVVNGPTVTFNLSQVAVTYKVSTVGDSNVYTFPNAQTGKTQVLWLADHDSDGNIVESSTYPVGSPLDVCWGSTVNNNAAVVMSLLYKTIDNNYKIAKSAYDPDPAAPGHDIYNFLTLLPEDMIGGYCNGNYRFKKTINDVLQFWEGLTLTPDTKLISLWLQPVDQDTSFAINTRTGTNLYKQGIQINSQGLTSTGILRRIKVIKSFQLIPQVFNYTLFSE</sequence>
<dbReference type="EMBL" id="MFJR01000007">
    <property type="protein sequence ID" value="OGG27074.1"/>
    <property type="molecule type" value="Genomic_DNA"/>
</dbReference>
<evidence type="ECO:0008006" key="4">
    <source>
        <dbReference type="Google" id="ProtNLM"/>
    </source>
</evidence>
<keyword evidence="1" id="KW-0812">Transmembrane</keyword>
<evidence type="ECO:0000313" key="3">
    <source>
        <dbReference type="Proteomes" id="UP000176609"/>
    </source>
</evidence>
<gene>
    <name evidence="2" type="ORF">A2960_02950</name>
</gene>
<protein>
    <recommendedName>
        <fullName evidence="4">Type 4 fimbrial biogenesis protein PilX N-terminal domain-containing protein</fullName>
    </recommendedName>
</protein>
<dbReference type="Proteomes" id="UP000176609">
    <property type="component" value="Unassembled WGS sequence"/>
</dbReference>